<comment type="caution">
    <text evidence="2">The sequence shown here is derived from an EMBL/GenBank/DDBJ whole genome shotgun (WGS) entry which is preliminary data.</text>
</comment>
<feature type="signal peptide" evidence="1">
    <location>
        <begin position="1"/>
        <end position="17"/>
    </location>
</feature>
<accession>A0ABP9Y686</accession>
<reference evidence="2 3" key="1">
    <citation type="submission" date="2024-04" db="EMBL/GenBank/DDBJ databases">
        <title>genome sequences of Mucor flavus KT1a and Helicostylum pulchrum KT1b strains isolation_sourced from the surface of a dry-aged beef.</title>
        <authorList>
            <person name="Toyotome T."/>
            <person name="Hosono M."/>
            <person name="Torimaru M."/>
            <person name="Fukuda K."/>
            <person name="Mikami N."/>
        </authorList>
    </citation>
    <scope>NUCLEOTIDE SEQUENCE [LARGE SCALE GENOMIC DNA]</scope>
    <source>
        <strain evidence="2 3">KT1b</strain>
    </source>
</reference>
<dbReference type="Proteomes" id="UP001476247">
    <property type="component" value="Unassembled WGS sequence"/>
</dbReference>
<evidence type="ECO:0000313" key="3">
    <source>
        <dbReference type="Proteomes" id="UP001476247"/>
    </source>
</evidence>
<keyword evidence="3" id="KW-1185">Reference proteome</keyword>
<proteinExistence type="predicted"/>
<dbReference type="EMBL" id="BAABUJ010000023">
    <property type="protein sequence ID" value="GAA5802494.1"/>
    <property type="molecule type" value="Genomic_DNA"/>
</dbReference>
<sequence length="182" mass="20146">MRSLVILLSVAVSFVLATPSPNSDVNQDDVSARDPRESIWRKMKVALPDGYYAGEEDTTAATIGGEEDNTSQLVAPQEDLLLPGLRPLYKHQQIKNVEDPPYKHLEITEHINITPLSPSEKAKLNKAAEAAGRGHKKFMNSNNQDTVEVQDLNGVQNKKVAGTDLNGQMRYVDIPYYNRAST</sequence>
<name>A0ABP9Y686_9FUNG</name>
<keyword evidence="1" id="KW-0732">Signal</keyword>
<evidence type="ECO:0000256" key="1">
    <source>
        <dbReference type="SAM" id="SignalP"/>
    </source>
</evidence>
<gene>
    <name evidence="2" type="ORF">HPULCUR_007959</name>
</gene>
<protein>
    <submittedName>
        <fullName evidence="2">Uncharacterized protein</fullName>
    </submittedName>
</protein>
<evidence type="ECO:0000313" key="2">
    <source>
        <dbReference type="EMBL" id="GAA5802494.1"/>
    </source>
</evidence>
<organism evidence="2 3">
    <name type="scientific">Helicostylum pulchrum</name>
    <dbReference type="NCBI Taxonomy" id="562976"/>
    <lineage>
        <taxon>Eukaryota</taxon>
        <taxon>Fungi</taxon>
        <taxon>Fungi incertae sedis</taxon>
        <taxon>Mucoromycota</taxon>
        <taxon>Mucoromycotina</taxon>
        <taxon>Mucoromycetes</taxon>
        <taxon>Mucorales</taxon>
        <taxon>Mucorineae</taxon>
        <taxon>Mucoraceae</taxon>
        <taxon>Helicostylum</taxon>
    </lineage>
</organism>
<feature type="chain" id="PRO_5045275322" evidence="1">
    <location>
        <begin position="18"/>
        <end position="182"/>
    </location>
</feature>